<protein>
    <submittedName>
        <fullName evidence="4 5">Protein ACCUMULATION AND REPLICATION OF CHLOROPLASTS 3 isoform X1</fullName>
    </submittedName>
</protein>
<feature type="region of interest" description="Disordered" evidence="2">
    <location>
        <begin position="1"/>
        <end position="25"/>
    </location>
</feature>
<dbReference type="InterPro" id="IPR036525">
    <property type="entry name" value="Tubulin/FtsZ_GTPase_sf"/>
</dbReference>
<evidence type="ECO:0000313" key="3">
    <source>
        <dbReference type="Proteomes" id="UP000504607"/>
    </source>
</evidence>
<dbReference type="RefSeq" id="XP_019709799.1">
    <property type="nucleotide sequence ID" value="XM_019854240.2"/>
</dbReference>
<gene>
    <name evidence="4 5 6" type="primary">LOC105055286</name>
</gene>
<evidence type="ECO:0000256" key="1">
    <source>
        <dbReference type="ARBA" id="ARBA00022737"/>
    </source>
</evidence>
<dbReference type="RefSeq" id="XP_019709798.1">
    <property type="nucleotide sequence ID" value="XM_019854239.2"/>
</dbReference>
<dbReference type="Proteomes" id="UP000504607">
    <property type="component" value="Chromosome 12"/>
</dbReference>
<sequence>MEALAPASSLAISHPSPRPSRGSPARLCAARGLTAFRRGRPPLRLRAATASDSIGHLDPQRDSDPVEVIGIGSRKDAVIDFCLSSPSVSSSRLRFWTIHMRDNLKMQLLQRCHGTDVILRNVEFPLSLHPCPSAVILVATAGHGLDHITAIELLNAVKLAGGLTVAIILKPFSFEGQRRQEEVFELINKLQECSYFQIVVEVDSLLEKEIQTLAEALESANNAVFLAISAISNLMSVSLLPYNSKASVLSSLIVTVSFQETHLKLQNSPDGEIKEFEPLELVKLLKSYGEAKVGFGVGYNIKSAITQAVFHCPFLGCGIKDLNGLVIFVLASASALDESDLLSIIVSFRRITECTREIIFSRIHEPSMEPNLFVITLLIVGCNQKIVSQKRSFLSSLALHIPFLSPLLGRDISELDENLSVHSPNPAADVCISPDMASMSNLDLSNGALDTFSEEIETEPSSKDSSSESKRDGVESSESSNESIYENGNQINEDIRRKQPNSWNIGPAFSMAQLWARQRAVLNGTNRIGELDTFTLPVGVKSFEQCSACSSDSALLETLDDHGTGGEFLGTQNAQPWDTFTDLGLEAVFDVYNSILTLLKGRNRDESRKRGLLSARAASMLEAERESQKSFAPVMEIQYRGGIYRGRCQGGLPEGKGRITFTDGSFYDGIWRYGKRCGLGTLCYNNGDMFQGAWRDDLMHGKGWFYFHTGDRWFANFWKGKANGEGRFYSRNGSIFFGHFKNGWRHGQSLYIDIDGSRWTEIWDEGVLVSRTLLDKEASGK</sequence>
<dbReference type="RefSeq" id="XP_019709801.1">
    <property type="nucleotide sequence ID" value="XM_019854242.2"/>
</dbReference>
<dbReference type="GO" id="GO:0010020">
    <property type="term" value="P:chloroplast fission"/>
    <property type="evidence" value="ECO:0007669"/>
    <property type="project" value="TreeGrafter"/>
</dbReference>
<keyword evidence="3" id="KW-1185">Reference proteome</keyword>
<dbReference type="OrthoDB" id="270720at2759"/>
<dbReference type="AlphaFoldDB" id="A0A6J0PQ61"/>
<feature type="compositionally biased region" description="Low complexity" evidence="2">
    <location>
        <begin position="13"/>
        <end position="25"/>
    </location>
</feature>
<feature type="compositionally biased region" description="Basic and acidic residues" evidence="2">
    <location>
        <begin position="460"/>
        <end position="474"/>
    </location>
</feature>
<evidence type="ECO:0000313" key="6">
    <source>
        <dbReference type="RefSeq" id="XP_019709801.1"/>
    </source>
</evidence>
<dbReference type="Gene3D" id="3.40.50.1440">
    <property type="entry name" value="Tubulin/FtsZ, GTPase domain"/>
    <property type="match status" value="1"/>
</dbReference>
<evidence type="ECO:0000313" key="5">
    <source>
        <dbReference type="RefSeq" id="XP_019709799.1"/>
    </source>
</evidence>
<keyword evidence="1" id="KW-0677">Repeat</keyword>
<organism evidence="3 6">
    <name type="scientific">Elaeis guineensis var. tenera</name>
    <name type="common">Oil palm</name>
    <dbReference type="NCBI Taxonomy" id="51953"/>
    <lineage>
        <taxon>Eukaryota</taxon>
        <taxon>Viridiplantae</taxon>
        <taxon>Streptophyta</taxon>
        <taxon>Embryophyta</taxon>
        <taxon>Tracheophyta</taxon>
        <taxon>Spermatophyta</taxon>
        <taxon>Magnoliopsida</taxon>
        <taxon>Liliopsida</taxon>
        <taxon>Arecaceae</taxon>
        <taxon>Arecoideae</taxon>
        <taxon>Cocoseae</taxon>
        <taxon>Elaeidinae</taxon>
        <taxon>Elaeis</taxon>
    </lineage>
</organism>
<dbReference type="SUPFAM" id="SSF52490">
    <property type="entry name" value="Tubulin nucleotide-binding domain-like"/>
    <property type="match status" value="1"/>
</dbReference>
<accession>A0A6J0PQ61</accession>
<proteinExistence type="predicted"/>
<dbReference type="PANTHER" id="PTHR43215">
    <property type="entry name" value="RADIAL SPOKE HEAD 1 HOMOLOG"/>
    <property type="match status" value="1"/>
</dbReference>
<evidence type="ECO:0000256" key="2">
    <source>
        <dbReference type="SAM" id="MobiDB-lite"/>
    </source>
</evidence>
<evidence type="ECO:0000313" key="4">
    <source>
        <dbReference type="RefSeq" id="XP_019709798.1"/>
    </source>
</evidence>
<dbReference type="SUPFAM" id="SSF82185">
    <property type="entry name" value="Histone H3 K4-specific methyltransferase SET7/9 N-terminal domain"/>
    <property type="match status" value="1"/>
</dbReference>
<feature type="region of interest" description="Disordered" evidence="2">
    <location>
        <begin position="454"/>
        <end position="496"/>
    </location>
</feature>
<name>A0A6J0PQ61_ELAGV</name>
<dbReference type="InterPro" id="IPR003409">
    <property type="entry name" value="MORN"/>
</dbReference>
<dbReference type="GO" id="GO:0005829">
    <property type="term" value="C:cytosol"/>
    <property type="evidence" value="ECO:0007669"/>
    <property type="project" value="TreeGrafter"/>
</dbReference>
<dbReference type="Gene3D" id="2.20.110.10">
    <property type="entry name" value="Histone H3 K4-specific methyltransferase SET7/9 N-terminal domain"/>
    <property type="match status" value="2"/>
</dbReference>
<dbReference type="SMART" id="SM00698">
    <property type="entry name" value="MORN"/>
    <property type="match status" value="4"/>
</dbReference>
<dbReference type="Pfam" id="PF02493">
    <property type="entry name" value="MORN"/>
    <property type="match status" value="5"/>
</dbReference>
<dbReference type="GO" id="GO:0009707">
    <property type="term" value="C:chloroplast outer membrane"/>
    <property type="evidence" value="ECO:0007669"/>
    <property type="project" value="TreeGrafter"/>
</dbReference>
<reference evidence="4 5" key="1">
    <citation type="submission" date="2025-04" db="UniProtKB">
        <authorList>
            <consortium name="RefSeq"/>
        </authorList>
    </citation>
    <scope>IDENTIFICATION</scope>
</reference>
<dbReference type="PANTHER" id="PTHR43215:SF15">
    <property type="entry name" value="PROTEIN ACCUMULATION AND REPLICATION OF CHLOROPLASTS 3, CHLOROPLASTIC"/>
    <property type="match status" value="1"/>
</dbReference>